<protein>
    <submittedName>
        <fullName evidence="2">4-aminobutyraldehyde dehydrogenase</fullName>
        <ecNumber evidence="2">1.2.1.19</ecNumber>
    </submittedName>
</protein>
<feature type="non-terminal residue" evidence="2">
    <location>
        <position position="480"/>
    </location>
</feature>
<feature type="non-terminal residue" evidence="2">
    <location>
        <position position="1"/>
    </location>
</feature>
<sequence>ARQDPAAQLRRRRVRRPRRGRLHRRRRPRHGRGVRLGPPVHGTRRRRRVRRRAGGVRGVEAHHPGRAAGRAAGDGRHRRAGGRAAGGGRGAQHRQAGRAHHQRGDPADGGPDPLLRRGGADSGGALVGRVHAGLPVEHPARARRRRRVGDAVELPDDDGGLEVRSRARRRQHDRPQAQRHHPRQHGADGRAVLRHPAARGVQRRLRRPVHRRAPGRPPHTGDGVDHRQHPGGQGRGHGGRAERHAHPPGAGRQGAVRRVRRRRPGRRGRGDRRRRLLQRRAGLHRRHPRARALLGGRRPGGGARRAGGGRAAVPRRGRLGRPVHPPGEQPHPARARLRAGGARARARLGRHRRRPRPRLGVLLHAHDRRRPARRRRARPHGDLRAGDHGPDLRRRGRGGAAGQRHRLRARGERVDVVAHDGAAGLGRDRRGLRVGQLPHPAGRGDAARRVQAVGLRQGPVGVLAGGLHARQARHVVRRGM</sequence>
<feature type="compositionally biased region" description="Basic residues" evidence="1">
    <location>
        <begin position="9"/>
        <end position="33"/>
    </location>
</feature>
<feature type="compositionally biased region" description="Basic and acidic residues" evidence="1">
    <location>
        <begin position="379"/>
        <end position="393"/>
    </location>
</feature>
<proteinExistence type="predicted"/>
<name>A0A6J4NZZ1_9PSEU</name>
<feature type="compositionally biased region" description="Basic residues" evidence="1">
    <location>
        <begin position="166"/>
        <end position="184"/>
    </location>
</feature>
<feature type="compositionally biased region" description="Basic residues" evidence="1">
    <location>
        <begin position="344"/>
        <end position="357"/>
    </location>
</feature>
<feature type="compositionally biased region" description="Basic residues" evidence="1">
    <location>
        <begin position="42"/>
        <end position="54"/>
    </location>
</feature>
<feature type="compositionally biased region" description="Basic residues" evidence="1">
    <location>
        <begin position="192"/>
        <end position="214"/>
    </location>
</feature>
<feature type="compositionally biased region" description="Basic residues" evidence="1">
    <location>
        <begin position="255"/>
        <end position="290"/>
    </location>
</feature>
<accession>A0A6J4NZZ1</accession>
<feature type="compositionally biased region" description="Basic residues" evidence="1">
    <location>
        <begin position="366"/>
        <end position="378"/>
    </location>
</feature>
<feature type="compositionally biased region" description="Basic residues" evidence="1">
    <location>
        <begin position="91"/>
        <end position="101"/>
    </location>
</feature>
<dbReference type="GO" id="GO:0019145">
    <property type="term" value="F:aminobutyraldehyde dehydrogenase (NAD+) activity"/>
    <property type="evidence" value="ECO:0007669"/>
    <property type="project" value="UniProtKB-EC"/>
</dbReference>
<dbReference type="EMBL" id="CADCUS010000229">
    <property type="protein sequence ID" value="CAA9402316.1"/>
    <property type="molecule type" value="Genomic_DNA"/>
</dbReference>
<keyword evidence="2" id="KW-0560">Oxidoreductase</keyword>
<organism evidence="2">
    <name type="scientific">uncultured Pseudonocardia sp</name>
    <dbReference type="NCBI Taxonomy" id="211455"/>
    <lineage>
        <taxon>Bacteria</taxon>
        <taxon>Bacillati</taxon>
        <taxon>Actinomycetota</taxon>
        <taxon>Actinomycetes</taxon>
        <taxon>Pseudonocardiales</taxon>
        <taxon>Pseudonocardiaceae</taxon>
        <taxon>Pseudonocardia</taxon>
        <taxon>environmental samples</taxon>
    </lineage>
</organism>
<feature type="compositionally biased region" description="Gly residues" evidence="1">
    <location>
        <begin position="297"/>
        <end position="310"/>
    </location>
</feature>
<reference evidence="2" key="1">
    <citation type="submission" date="2020-02" db="EMBL/GenBank/DDBJ databases">
        <authorList>
            <person name="Meier V. D."/>
        </authorList>
    </citation>
    <scope>NUCLEOTIDE SEQUENCE</scope>
    <source>
        <strain evidence="2">AVDCRST_MAG66</strain>
    </source>
</reference>
<evidence type="ECO:0000313" key="2">
    <source>
        <dbReference type="EMBL" id="CAA9402316.1"/>
    </source>
</evidence>
<evidence type="ECO:0000256" key="1">
    <source>
        <dbReference type="SAM" id="MobiDB-lite"/>
    </source>
</evidence>
<feature type="region of interest" description="Disordered" evidence="1">
    <location>
        <begin position="1"/>
        <end position="408"/>
    </location>
</feature>
<dbReference type="AlphaFoldDB" id="A0A6J4NZZ1"/>
<gene>
    <name evidence="2" type="ORF">AVDCRST_MAG66-1532</name>
</gene>
<dbReference type="EC" id="1.2.1.19" evidence="2"/>